<feature type="transmembrane region" description="Helical" evidence="1">
    <location>
        <begin position="523"/>
        <end position="542"/>
    </location>
</feature>
<feature type="transmembrane region" description="Helical" evidence="1">
    <location>
        <begin position="117"/>
        <end position="139"/>
    </location>
</feature>
<keyword evidence="1" id="KW-0472">Membrane</keyword>
<dbReference type="AlphaFoldDB" id="A0A933MII9"/>
<dbReference type="Pfam" id="PF16949">
    <property type="entry name" value="ABC_tran_2"/>
    <property type="match status" value="1"/>
</dbReference>
<dbReference type="InterPro" id="IPR031599">
    <property type="entry name" value="ABC_tran_2"/>
</dbReference>
<reference evidence="2" key="1">
    <citation type="submission" date="2020-07" db="EMBL/GenBank/DDBJ databases">
        <title>Huge and variable diversity of episymbiotic CPR bacteria and DPANN archaea in groundwater ecosystems.</title>
        <authorList>
            <person name="He C.Y."/>
            <person name="Keren R."/>
            <person name="Whittaker M."/>
            <person name="Farag I.F."/>
            <person name="Doudna J."/>
            <person name="Cate J.H.D."/>
            <person name="Banfield J.F."/>
        </authorList>
    </citation>
    <scope>NUCLEOTIDE SEQUENCE</scope>
    <source>
        <strain evidence="2">NC_groundwater_1520_Pr4_B-0.1um_53_5</strain>
    </source>
</reference>
<organism evidence="2 3">
    <name type="scientific">candidate division TA06 bacterium</name>
    <dbReference type="NCBI Taxonomy" id="2250710"/>
    <lineage>
        <taxon>Bacteria</taxon>
        <taxon>Bacteria division TA06</taxon>
    </lineage>
</organism>
<evidence type="ECO:0000313" key="2">
    <source>
        <dbReference type="EMBL" id="MBI4725674.1"/>
    </source>
</evidence>
<evidence type="ECO:0000256" key="1">
    <source>
        <dbReference type="SAM" id="Phobius"/>
    </source>
</evidence>
<feature type="transmembrane region" description="Helical" evidence="1">
    <location>
        <begin position="358"/>
        <end position="376"/>
    </location>
</feature>
<keyword evidence="1" id="KW-0812">Transmembrane</keyword>
<feature type="transmembrane region" description="Helical" evidence="1">
    <location>
        <begin position="225"/>
        <end position="248"/>
    </location>
</feature>
<proteinExistence type="predicted"/>
<dbReference type="EMBL" id="JACQXR010000004">
    <property type="protein sequence ID" value="MBI4725674.1"/>
    <property type="molecule type" value="Genomic_DNA"/>
</dbReference>
<protein>
    <submittedName>
        <fullName evidence="2">Uncharacterized protein</fullName>
    </submittedName>
</protein>
<feature type="transmembrane region" description="Helical" evidence="1">
    <location>
        <begin position="69"/>
        <end position="97"/>
    </location>
</feature>
<name>A0A933MII9_UNCT6</name>
<feature type="transmembrane region" description="Helical" evidence="1">
    <location>
        <begin position="187"/>
        <end position="205"/>
    </location>
</feature>
<feature type="transmembrane region" description="Helical" evidence="1">
    <location>
        <begin position="151"/>
        <end position="175"/>
    </location>
</feature>
<feature type="transmembrane region" description="Helical" evidence="1">
    <location>
        <begin position="413"/>
        <end position="434"/>
    </location>
</feature>
<comment type="caution">
    <text evidence="2">The sequence shown here is derived from an EMBL/GenBank/DDBJ whole genome shotgun (WGS) entry which is preliminary data.</text>
</comment>
<keyword evidence="1" id="KW-1133">Transmembrane helix</keyword>
<feature type="transmembrane region" description="Helical" evidence="1">
    <location>
        <begin position="446"/>
        <end position="466"/>
    </location>
</feature>
<feature type="transmembrane region" description="Helical" evidence="1">
    <location>
        <begin position="330"/>
        <end position="346"/>
    </location>
</feature>
<gene>
    <name evidence="2" type="ORF">HY768_00350</name>
</gene>
<feature type="transmembrane region" description="Helical" evidence="1">
    <location>
        <begin position="260"/>
        <end position="284"/>
    </location>
</feature>
<sequence length="554" mass="60884">MSLPLHLITTLFRASASQIFAPRRGRLLQLSSYLFAVAVFLVGGYFLFYKIFAYLLALEDIGRPLLFRLLSTSFLTFFLMLFLSNLITSLSTLYYSPEVDYLLATPMEPSKLFGYRFLQNFFFSTWATLILGLPLLAALTAARHQNLLHFLLYLAALLVFTLLPAFLAMAALLVLIKIFPRLGLRQLLGFLLLFLALAAWAFFLFGQPKGMVIAQIDTMPELEHYLSQLALVGSPLLPGTWLARLVLAPLPAALGEALKMAWLLLITAVFWGALCSWLAGKVYYHALTGRVNTSPDRGFTKSFGPASRLAGLLPIAAKDALLFLRDPGQWAQGLIFLSLLVIYLGGLRTYPLLFTFPVWKVAIAFLNFAFAGYILATLSVRFVFPVISLEGPMMWLMRSAPVSAKRLLMEKSALNLAVALLLTETLSLLSNRILNTLPQMRLLSHLSLGLMCLAITSLALGLGAIFPDFKERNPSRIASGLGGLLAALAGLGYVGLSVVVLAWPAYLYAANLWKSNLSYSGALLTALGIFGLLSAVAIYLPLRVGLKALERQEV</sequence>
<feature type="transmembrane region" description="Helical" evidence="1">
    <location>
        <begin position="478"/>
        <end position="503"/>
    </location>
</feature>
<accession>A0A933MII9</accession>
<dbReference type="Proteomes" id="UP000736328">
    <property type="component" value="Unassembled WGS sequence"/>
</dbReference>
<feature type="transmembrane region" description="Helical" evidence="1">
    <location>
        <begin position="32"/>
        <end position="57"/>
    </location>
</feature>
<evidence type="ECO:0000313" key="3">
    <source>
        <dbReference type="Proteomes" id="UP000736328"/>
    </source>
</evidence>